<dbReference type="CDD" id="cd06579">
    <property type="entry name" value="TM_PBP1_transp_AraH_like"/>
    <property type="match status" value="1"/>
</dbReference>
<dbReference type="OrthoDB" id="7905859at2"/>
<feature type="transmembrane region" description="Helical" evidence="8">
    <location>
        <begin position="93"/>
        <end position="117"/>
    </location>
</feature>
<keyword evidence="7 8" id="KW-0472">Membrane</keyword>
<dbReference type="GO" id="GO:0005886">
    <property type="term" value="C:plasma membrane"/>
    <property type="evidence" value="ECO:0007669"/>
    <property type="project" value="UniProtKB-SubCell"/>
</dbReference>
<dbReference type="EMBL" id="FMXQ01000003">
    <property type="protein sequence ID" value="SDB23702.1"/>
    <property type="molecule type" value="Genomic_DNA"/>
</dbReference>
<feature type="transmembrane region" description="Helical" evidence="8">
    <location>
        <begin position="48"/>
        <end position="81"/>
    </location>
</feature>
<comment type="subcellular location">
    <subcellularLocation>
        <location evidence="1">Cell membrane</location>
        <topology evidence="1">Multi-pass membrane protein</topology>
    </subcellularLocation>
</comment>
<keyword evidence="3" id="KW-1003">Cell membrane</keyword>
<keyword evidence="2" id="KW-0813">Transport</keyword>
<accession>A0A1G6BSW6</accession>
<dbReference type="InterPro" id="IPR001851">
    <property type="entry name" value="ABC_transp_permease"/>
</dbReference>
<keyword evidence="6 8" id="KW-1133">Transmembrane helix</keyword>
<reference evidence="9 10" key="1">
    <citation type="submission" date="2016-10" db="EMBL/GenBank/DDBJ databases">
        <authorList>
            <person name="de Groot N.N."/>
        </authorList>
    </citation>
    <scope>NUCLEOTIDE SEQUENCE [LARGE SCALE GENOMIC DNA]</scope>
    <source>
        <strain evidence="9 10">ATCC 35022</strain>
    </source>
</reference>
<evidence type="ECO:0000256" key="7">
    <source>
        <dbReference type="ARBA" id="ARBA00023136"/>
    </source>
</evidence>
<dbReference type="PANTHER" id="PTHR32196:SF21">
    <property type="entry name" value="ABC TRANSPORTER PERMEASE PROTEIN YPHD-RELATED"/>
    <property type="match status" value="1"/>
</dbReference>
<organism evidence="9 10">
    <name type="scientific">Bauldia litoralis</name>
    <dbReference type="NCBI Taxonomy" id="665467"/>
    <lineage>
        <taxon>Bacteria</taxon>
        <taxon>Pseudomonadati</taxon>
        <taxon>Pseudomonadota</taxon>
        <taxon>Alphaproteobacteria</taxon>
        <taxon>Hyphomicrobiales</taxon>
        <taxon>Kaistiaceae</taxon>
        <taxon>Bauldia</taxon>
    </lineage>
</organism>
<dbReference type="AlphaFoldDB" id="A0A1G6BSW6"/>
<evidence type="ECO:0000256" key="6">
    <source>
        <dbReference type="ARBA" id="ARBA00022989"/>
    </source>
</evidence>
<feature type="transmembrane region" description="Helical" evidence="8">
    <location>
        <begin position="232"/>
        <end position="251"/>
    </location>
</feature>
<evidence type="ECO:0000256" key="4">
    <source>
        <dbReference type="ARBA" id="ARBA00022519"/>
    </source>
</evidence>
<sequence length="353" mass="37078">MNNLKMRLSHNTGALIAFTLFIILYVFYSSLHPRGFTSDLFVQNSNEAMALILVAMAQTLVVILGGIDLSVGSLMTMVNAVASEVVIGSGWEIFFGIVFCMIVGLCGGLLNGVIIVYGRLQPIVVTLATGAVFTGIALLIRPRPGGEVDGDLSWVATSALSELPATYGWWTDPPGWFSLIAGIPMPLVILAVIVCGIWIPYRNSEIGRGTYAIGSNEAAAYMSGVRINRSKLAAYALSGLFAGLAGLYFAVQTGSGNADPIQAGTYTLNSIAAVVIGGASLMGGTGGVIGTIFGVMVLRSITFCFRVVDTDSVVGFLANPLLQPMFEGLILVIAVTLGAARAFSVKNRLNMFG</sequence>
<evidence type="ECO:0000256" key="3">
    <source>
        <dbReference type="ARBA" id="ARBA00022475"/>
    </source>
</evidence>
<feature type="transmembrane region" description="Helical" evidence="8">
    <location>
        <begin position="176"/>
        <end position="199"/>
    </location>
</feature>
<dbReference type="GO" id="GO:0022857">
    <property type="term" value="F:transmembrane transporter activity"/>
    <property type="evidence" value="ECO:0007669"/>
    <property type="project" value="InterPro"/>
</dbReference>
<feature type="transmembrane region" description="Helical" evidence="8">
    <location>
        <begin position="12"/>
        <end position="28"/>
    </location>
</feature>
<dbReference type="STRING" id="665467.SAMN02982931_01814"/>
<gene>
    <name evidence="9" type="ORF">SAMN02982931_01814</name>
</gene>
<protein>
    <submittedName>
        <fullName evidence="9">Monosaccharide ABC transporter membrane protein, CUT2 family</fullName>
    </submittedName>
</protein>
<evidence type="ECO:0000256" key="2">
    <source>
        <dbReference type="ARBA" id="ARBA00022448"/>
    </source>
</evidence>
<evidence type="ECO:0000313" key="9">
    <source>
        <dbReference type="EMBL" id="SDB23702.1"/>
    </source>
</evidence>
<proteinExistence type="predicted"/>
<evidence type="ECO:0000256" key="1">
    <source>
        <dbReference type="ARBA" id="ARBA00004651"/>
    </source>
</evidence>
<keyword evidence="4" id="KW-0997">Cell inner membrane</keyword>
<feature type="transmembrane region" description="Helical" evidence="8">
    <location>
        <begin position="123"/>
        <end position="140"/>
    </location>
</feature>
<evidence type="ECO:0000256" key="5">
    <source>
        <dbReference type="ARBA" id="ARBA00022692"/>
    </source>
</evidence>
<evidence type="ECO:0000313" key="10">
    <source>
        <dbReference type="Proteomes" id="UP000199071"/>
    </source>
</evidence>
<keyword evidence="5 8" id="KW-0812">Transmembrane</keyword>
<dbReference type="PANTHER" id="PTHR32196">
    <property type="entry name" value="ABC TRANSPORTER PERMEASE PROTEIN YPHD-RELATED-RELATED"/>
    <property type="match status" value="1"/>
</dbReference>
<evidence type="ECO:0000256" key="8">
    <source>
        <dbReference type="SAM" id="Phobius"/>
    </source>
</evidence>
<name>A0A1G6BSW6_9HYPH</name>
<dbReference type="Pfam" id="PF02653">
    <property type="entry name" value="BPD_transp_2"/>
    <property type="match status" value="1"/>
</dbReference>
<dbReference type="RefSeq" id="WP_090876086.1">
    <property type="nucleotide sequence ID" value="NZ_FMXQ01000003.1"/>
</dbReference>
<keyword evidence="10" id="KW-1185">Reference proteome</keyword>
<dbReference type="Proteomes" id="UP000199071">
    <property type="component" value="Unassembled WGS sequence"/>
</dbReference>